<dbReference type="InterPro" id="IPR009057">
    <property type="entry name" value="Homeodomain-like_sf"/>
</dbReference>
<keyword evidence="7" id="KW-1185">Reference proteome</keyword>
<accession>A0ABU8DP72</accession>
<dbReference type="SUPFAM" id="SSF48498">
    <property type="entry name" value="Tetracyclin repressor-like, C-terminal domain"/>
    <property type="match status" value="1"/>
</dbReference>
<evidence type="ECO:0000256" key="1">
    <source>
        <dbReference type="ARBA" id="ARBA00023015"/>
    </source>
</evidence>
<evidence type="ECO:0000256" key="2">
    <source>
        <dbReference type="ARBA" id="ARBA00023125"/>
    </source>
</evidence>
<evidence type="ECO:0000256" key="4">
    <source>
        <dbReference type="PROSITE-ProRule" id="PRU00335"/>
    </source>
</evidence>
<dbReference type="PANTHER" id="PTHR30055:SF234">
    <property type="entry name" value="HTH-TYPE TRANSCRIPTIONAL REGULATOR BETI"/>
    <property type="match status" value="1"/>
</dbReference>
<evidence type="ECO:0000256" key="3">
    <source>
        <dbReference type="ARBA" id="ARBA00023163"/>
    </source>
</evidence>
<proteinExistence type="predicted"/>
<keyword evidence="3" id="KW-0804">Transcription</keyword>
<dbReference type="PROSITE" id="PS50977">
    <property type="entry name" value="HTH_TETR_2"/>
    <property type="match status" value="1"/>
</dbReference>
<evidence type="ECO:0000259" key="5">
    <source>
        <dbReference type="PROSITE" id="PS50977"/>
    </source>
</evidence>
<feature type="domain" description="HTH tetR-type" evidence="5">
    <location>
        <begin position="12"/>
        <end position="72"/>
    </location>
</feature>
<dbReference type="InterPro" id="IPR001647">
    <property type="entry name" value="HTH_TetR"/>
</dbReference>
<dbReference type="RefSeq" id="WP_336402634.1">
    <property type="nucleotide sequence ID" value="NZ_JBAPLU010000002.1"/>
</dbReference>
<dbReference type="InterPro" id="IPR036271">
    <property type="entry name" value="Tet_transcr_reg_TetR-rel_C_sf"/>
</dbReference>
<dbReference type="Gene3D" id="1.10.357.10">
    <property type="entry name" value="Tetracycline Repressor, domain 2"/>
    <property type="match status" value="1"/>
</dbReference>
<comment type="caution">
    <text evidence="6">The sequence shown here is derived from an EMBL/GenBank/DDBJ whole genome shotgun (WGS) entry which is preliminary data.</text>
</comment>
<dbReference type="EMBL" id="JBAPLU010000002">
    <property type="protein sequence ID" value="MEI4270488.1"/>
    <property type="molecule type" value="Genomic_DNA"/>
</dbReference>
<name>A0ABU8DP72_9ACTN</name>
<keyword evidence="2 4" id="KW-0238">DNA-binding</keyword>
<sequence length="196" mass="21293">MPSKERRARQRADVRARIIGAASTVLVGEGIAALTMRRVAHDVEYTPPVIYQHFANKDALVGELVRQGYGELVRQLDAAAQEAPDLDARLTGVAAAYLRFAAENVHLFDAMNSSSLPDGERRAAAEPVIGVVWDLMSTWAQTHRVELDVGAACEIIWGTLLGIATLGRLDTVDGDRARRLGVDALRLLLQGWRAAA</sequence>
<keyword evidence="1" id="KW-0805">Transcription regulation</keyword>
<dbReference type="PANTHER" id="PTHR30055">
    <property type="entry name" value="HTH-TYPE TRANSCRIPTIONAL REGULATOR RUTR"/>
    <property type="match status" value="1"/>
</dbReference>
<dbReference type="InterPro" id="IPR050109">
    <property type="entry name" value="HTH-type_TetR-like_transc_reg"/>
</dbReference>
<evidence type="ECO:0000313" key="7">
    <source>
        <dbReference type="Proteomes" id="UP001361570"/>
    </source>
</evidence>
<protein>
    <submittedName>
        <fullName evidence="6">TetR/AcrR family transcriptional regulator</fullName>
    </submittedName>
</protein>
<organism evidence="6 7">
    <name type="scientific">Klenkia sesuvii</name>
    <dbReference type="NCBI Taxonomy" id="3103137"/>
    <lineage>
        <taxon>Bacteria</taxon>
        <taxon>Bacillati</taxon>
        <taxon>Actinomycetota</taxon>
        <taxon>Actinomycetes</taxon>
        <taxon>Geodermatophilales</taxon>
        <taxon>Geodermatophilaceae</taxon>
        <taxon>Klenkia</taxon>
    </lineage>
</organism>
<gene>
    <name evidence="6" type="ORF">TEK04_02020</name>
</gene>
<evidence type="ECO:0000313" key="6">
    <source>
        <dbReference type="EMBL" id="MEI4270488.1"/>
    </source>
</evidence>
<dbReference type="SUPFAM" id="SSF46689">
    <property type="entry name" value="Homeodomain-like"/>
    <property type="match status" value="1"/>
</dbReference>
<feature type="DNA-binding region" description="H-T-H motif" evidence="4">
    <location>
        <begin position="35"/>
        <end position="54"/>
    </location>
</feature>
<dbReference type="Proteomes" id="UP001361570">
    <property type="component" value="Unassembled WGS sequence"/>
</dbReference>
<dbReference type="InterPro" id="IPR025996">
    <property type="entry name" value="MT1864/Rv1816-like_C"/>
</dbReference>
<dbReference type="Pfam" id="PF00440">
    <property type="entry name" value="TetR_N"/>
    <property type="match status" value="1"/>
</dbReference>
<reference evidence="6 7" key="1">
    <citation type="submission" date="2024-03" db="EMBL/GenBank/DDBJ databases">
        <title>Draft genome sequence of Klenkia sp. LSe6-5.</title>
        <authorList>
            <person name="Duangmal K."/>
            <person name="Chantavorakit T."/>
        </authorList>
    </citation>
    <scope>NUCLEOTIDE SEQUENCE [LARGE SCALE GENOMIC DNA]</scope>
    <source>
        <strain evidence="6 7">LSe6-5</strain>
    </source>
</reference>
<dbReference type="Pfam" id="PF13305">
    <property type="entry name" value="TetR_C_33"/>
    <property type="match status" value="1"/>
</dbReference>